<sequence length="223" mass="27261">MFKTFTVYLTVLKLTFYFLSLQMFQNLIKFIKTTCLINVRLWHDRSQVPRIVDDRRKRTTKYTDMGYFYRYHRPGVDPLPRIPDLKEPLFRPKKKIKDTWKESNARFGENDYIDILGDGSLHPSQLLYHVPRWLRGFPGTHRANELVRKIHYRFNLLNVYGPKMSQNAPHQFHQLNKRINYLLQYHNYHKQDELSAERELGLWKREPDYFFKDKQRRSYKDML</sequence>
<keyword evidence="9" id="KW-0812">Transmembrane</keyword>
<accession>A0A8S9ZXJ5</accession>
<proteinExistence type="inferred from homology"/>
<feature type="transmembrane region" description="Helical" evidence="9">
    <location>
        <begin position="6"/>
        <end position="24"/>
    </location>
</feature>
<keyword evidence="3" id="KW-0809">Transit peptide</keyword>
<evidence type="ECO:0000256" key="8">
    <source>
        <dbReference type="ARBA" id="ARBA00035419"/>
    </source>
</evidence>
<dbReference type="OrthoDB" id="10059330at2759"/>
<evidence type="ECO:0000313" key="11">
    <source>
        <dbReference type="Proteomes" id="UP000605970"/>
    </source>
</evidence>
<dbReference type="Proteomes" id="UP000605970">
    <property type="component" value="Unassembled WGS sequence"/>
</dbReference>
<gene>
    <name evidence="10" type="ORF">Mgra_00002142</name>
</gene>
<evidence type="ECO:0000256" key="7">
    <source>
        <dbReference type="ARBA" id="ARBA00035182"/>
    </source>
</evidence>
<name>A0A8S9ZXJ5_9BILA</name>
<evidence type="ECO:0000256" key="9">
    <source>
        <dbReference type="SAM" id="Phobius"/>
    </source>
</evidence>
<dbReference type="Pfam" id="PF10244">
    <property type="entry name" value="MRP-L51"/>
    <property type="match status" value="1"/>
</dbReference>
<dbReference type="GO" id="GO:0005762">
    <property type="term" value="C:mitochondrial large ribosomal subunit"/>
    <property type="evidence" value="ECO:0007669"/>
    <property type="project" value="TreeGrafter"/>
</dbReference>
<evidence type="ECO:0000256" key="4">
    <source>
        <dbReference type="ARBA" id="ARBA00022980"/>
    </source>
</evidence>
<evidence type="ECO:0000256" key="1">
    <source>
        <dbReference type="ARBA" id="ARBA00004173"/>
    </source>
</evidence>
<reference evidence="10" key="1">
    <citation type="journal article" date="2020" name="Ecol. Evol.">
        <title>Genome structure and content of the rice root-knot nematode (Meloidogyne graminicola).</title>
        <authorList>
            <person name="Phan N.T."/>
            <person name="Danchin E.G.J."/>
            <person name="Klopp C."/>
            <person name="Perfus-Barbeoch L."/>
            <person name="Kozlowski D.K."/>
            <person name="Koutsovoulos G.D."/>
            <person name="Lopez-Roques C."/>
            <person name="Bouchez O."/>
            <person name="Zahm M."/>
            <person name="Besnard G."/>
            <person name="Bellafiore S."/>
        </authorList>
    </citation>
    <scope>NUCLEOTIDE SEQUENCE</scope>
    <source>
        <strain evidence="10">VN-18</strain>
    </source>
</reference>
<evidence type="ECO:0000256" key="6">
    <source>
        <dbReference type="ARBA" id="ARBA00023274"/>
    </source>
</evidence>
<dbReference type="AlphaFoldDB" id="A0A8S9ZXJ5"/>
<protein>
    <recommendedName>
        <fullName evidence="7">Large ribosomal subunit protein mL51</fullName>
    </recommendedName>
    <alternativeName>
        <fullName evidence="8">39S ribosomal protein L51, mitochondrial</fullName>
    </alternativeName>
</protein>
<comment type="similarity">
    <text evidence="2">Belongs to the mitochondrion-specific ribosomal protein mL51 family.</text>
</comment>
<keyword evidence="9" id="KW-1133">Transmembrane helix</keyword>
<evidence type="ECO:0000313" key="10">
    <source>
        <dbReference type="EMBL" id="KAF7638464.1"/>
    </source>
</evidence>
<evidence type="ECO:0000256" key="5">
    <source>
        <dbReference type="ARBA" id="ARBA00023128"/>
    </source>
</evidence>
<keyword evidence="6" id="KW-0687">Ribonucleoprotein</keyword>
<comment type="caution">
    <text evidence="10">The sequence shown here is derived from an EMBL/GenBank/DDBJ whole genome shotgun (WGS) entry which is preliminary data.</text>
</comment>
<keyword evidence="5" id="KW-0496">Mitochondrion</keyword>
<dbReference type="PANTHER" id="PTHR13409">
    <property type="entry name" value="MITOCHONDRIAL 39S RIBOSOMAL PROTEIN L51"/>
    <property type="match status" value="1"/>
</dbReference>
<dbReference type="GO" id="GO:0006412">
    <property type="term" value="P:translation"/>
    <property type="evidence" value="ECO:0007669"/>
    <property type="project" value="TreeGrafter"/>
</dbReference>
<evidence type="ECO:0000256" key="2">
    <source>
        <dbReference type="ARBA" id="ARBA00010972"/>
    </source>
</evidence>
<keyword evidence="4" id="KW-0689">Ribosomal protein</keyword>
<comment type="subcellular location">
    <subcellularLocation>
        <location evidence="1">Mitochondrion</location>
    </subcellularLocation>
</comment>
<keyword evidence="11" id="KW-1185">Reference proteome</keyword>
<dbReference type="PANTHER" id="PTHR13409:SF0">
    <property type="entry name" value="LARGE RIBOSOMAL SUBUNIT PROTEIN ML51"/>
    <property type="match status" value="1"/>
</dbReference>
<dbReference type="GO" id="GO:0003735">
    <property type="term" value="F:structural constituent of ribosome"/>
    <property type="evidence" value="ECO:0007669"/>
    <property type="project" value="InterPro"/>
</dbReference>
<dbReference type="EMBL" id="JABEBT010000012">
    <property type="protein sequence ID" value="KAF7638464.1"/>
    <property type="molecule type" value="Genomic_DNA"/>
</dbReference>
<evidence type="ECO:0000256" key="3">
    <source>
        <dbReference type="ARBA" id="ARBA00022946"/>
    </source>
</evidence>
<dbReference type="InterPro" id="IPR019373">
    <property type="entry name" value="Ribosomal_mL51"/>
</dbReference>
<organism evidence="10 11">
    <name type="scientific">Meloidogyne graminicola</name>
    <dbReference type="NCBI Taxonomy" id="189291"/>
    <lineage>
        <taxon>Eukaryota</taxon>
        <taxon>Metazoa</taxon>
        <taxon>Ecdysozoa</taxon>
        <taxon>Nematoda</taxon>
        <taxon>Chromadorea</taxon>
        <taxon>Rhabditida</taxon>
        <taxon>Tylenchina</taxon>
        <taxon>Tylenchomorpha</taxon>
        <taxon>Tylenchoidea</taxon>
        <taxon>Meloidogynidae</taxon>
        <taxon>Meloidogyninae</taxon>
        <taxon>Meloidogyne</taxon>
    </lineage>
</organism>
<keyword evidence="9" id="KW-0472">Membrane</keyword>